<feature type="compositionally biased region" description="Basic and acidic residues" evidence="21">
    <location>
        <begin position="191"/>
        <end position="222"/>
    </location>
</feature>
<accession>A0A8E6B5T6</accession>
<evidence type="ECO:0000256" key="13">
    <source>
        <dbReference type="ARBA" id="ARBA00022833"/>
    </source>
</evidence>
<keyword evidence="14" id="KW-0333">Golgi apparatus</keyword>
<feature type="compositionally biased region" description="Basic and acidic residues" evidence="21">
    <location>
        <begin position="526"/>
        <end position="565"/>
    </location>
</feature>
<keyword evidence="10 22" id="KW-0732">Signal</keyword>
<evidence type="ECO:0000256" key="18">
    <source>
        <dbReference type="ARBA" id="ARBA00023228"/>
    </source>
</evidence>
<feature type="domain" description="Peptidase M28" evidence="23">
    <location>
        <begin position="325"/>
        <end position="511"/>
    </location>
</feature>
<proteinExistence type="predicted"/>
<evidence type="ECO:0000256" key="5">
    <source>
        <dbReference type="ARBA" id="ARBA00014116"/>
    </source>
</evidence>
<evidence type="ECO:0000256" key="21">
    <source>
        <dbReference type="SAM" id="MobiDB-lite"/>
    </source>
</evidence>
<keyword evidence="25" id="KW-1185">Reference proteome</keyword>
<dbReference type="PANTHER" id="PTHR12053">
    <property type="entry name" value="PROTEASE FAMILY M28 PLASMA GLUTAMATE CARBOXYPEPTIDASE-RELATED"/>
    <property type="match status" value="1"/>
</dbReference>
<feature type="region of interest" description="Disordered" evidence="21">
    <location>
        <begin position="522"/>
        <end position="565"/>
    </location>
</feature>
<feature type="chain" id="PRO_5034517770" description="Carboxypeptidase Q" evidence="22">
    <location>
        <begin position="27"/>
        <end position="565"/>
    </location>
</feature>
<keyword evidence="13" id="KW-0862">Zinc</keyword>
<dbReference type="RefSeq" id="WP_213497319.1">
    <property type="nucleotide sequence ID" value="NZ_CP074694.1"/>
</dbReference>
<keyword evidence="15" id="KW-0482">Metalloprotease</keyword>
<protein>
    <recommendedName>
        <fullName evidence="5">Carboxypeptidase Q</fullName>
    </recommendedName>
    <alternativeName>
        <fullName evidence="20">Plasma glutamate carboxypeptidase</fullName>
    </alternativeName>
</protein>
<feature type="region of interest" description="Disordered" evidence="21">
    <location>
        <begin position="186"/>
        <end position="233"/>
    </location>
</feature>
<evidence type="ECO:0000256" key="3">
    <source>
        <dbReference type="ARBA" id="ARBA00004555"/>
    </source>
</evidence>
<evidence type="ECO:0000256" key="19">
    <source>
        <dbReference type="ARBA" id="ARBA00025833"/>
    </source>
</evidence>
<evidence type="ECO:0000256" key="12">
    <source>
        <dbReference type="ARBA" id="ARBA00022824"/>
    </source>
</evidence>
<evidence type="ECO:0000256" key="14">
    <source>
        <dbReference type="ARBA" id="ARBA00023034"/>
    </source>
</evidence>
<keyword evidence="12" id="KW-0256">Endoplasmic reticulum</keyword>
<evidence type="ECO:0000256" key="6">
    <source>
        <dbReference type="ARBA" id="ARBA00022525"/>
    </source>
</evidence>
<feature type="signal peptide" evidence="22">
    <location>
        <begin position="1"/>
        <end position="26"/>
    </location>
</feature>
<evidence type="ECO:0000256" key="17">
    <source>
        <dbReference type="ARBA" id="ARBA00023180"/>
    </source>
</evidence>
<dbReference type="InterPro" id="IPR039866">
    <property type="entry name" value="CPQ"/>
</dbReference>
<evidence type="ECO:0000256" key="1">
    <source>
        <dbReference type="ARBA" id="ARBA00004240"/>
    </source>
</evidence>
<evidence type="ECO:0000256" key="15">
    <source>
        <dbReference type="ARBA" id="ARBA00023049"/>
    </source>
</evidence>
<reference evidence="24" key="1">
    <citation type="submission" date="2021-05" db="EMBL/GenBank/DDBJ databases">
        <title>Complete genome sequence of the cellulolytic planctomycete Telmatocola sphagniphila SP2T and characterization of the first cellulase from planctomycetes.</title>
        <authorList>
            <person name="Rakitin A.L."/>
            <person name="Beletsky A.V."/>
            <person name="Naumoff D.G."/>
            <person name="Kulichevskaya I.S."/>
            <person name="Mardanov A.V."/>
            <person name="Ravin N.V."/>
            <person name="Dedysh S.N."/>
        </authorList>
    </citation>
    <scope>NUCLEOTIDE SEQUENCE</scope>
    <source>
        <strain evidence="24">SP2T</strain>
    </source>
</reference>
<comment type="subunit">
    <text evidence="19">Homodimer. The monomeric form is inactive while the homodimer is active.</text>
</comment>
<keyword evidence="11" id="KW-0378">Hydrolase</keyword>
<sequence>MNSLRRLFGAALIAALGVLTIPESDAQDAAKTAPVSDPAALAIDQQIISEIREHSDIMKNLQYISDEIGHRLTGSPSLKKANDWTAAKMKEYGLTDVHLEAWEIPAGWERGTATLTLIDPTPGRQLTVAAMGWTPGTKGKISGDVVIIDAKTKDDLNKFKGKLKNAIILTRPPTEVRPITDLNYAKAGVPGKKDGPPSKEATPKTESAKLDPPKKDDAKKDGPIPSRPGNFGEQMALRRELGEFLRTEGAAVMLTDSGKPHGLLNMTGSWRGGDRASANEPLPTLFITHDHYALLYRLASRKDAVTKAEVEITNKTIPGPLPVYNTVGEIKGSEKPEEIVVVGAHLDSWDLASGTTDNGTGSSVVLEAARAIIKSGVKPKRTIRFVLFTGEEEGLYGSKAYVEKHKDEMAKTSCALVHDTGTGKVYGFGVQGRTSVLKILDPMSESLKSLPGFKEHTLRSMGGTDHLSFEAVGVPGFACEQDSAEYRFTHHSQSDTFDKAMEPDLIEGAQVMAVTAVRVANLPDLLPRDKPEGKGGGRRRENKEQPPAEKKSPAIEKKDAPPVQN</sequence>
<keyword evidence="6" id="KW-0964">Secreted</keyword>
<evidence type="ECO:0000256" key="7">
    <source>
        <dbReference type="ARBA" id="ARBA00022645"/>
    </source>
</evidence>
<evidence type="ECO:0000313" key="25">
    <source>
        <dbReference type="Proteomes" id="UP000676194"/>
    </source>
</evidence>
<gene>
    <name evidence="24" type="ORF">KIH39_00475</name>
</gene>
<dbReference type="KEGG" id="tsph:KIH39_00475"/>
<dbReference type="InterPro" id="IPR007484">
    <property type="entry name" value="Peptidase_M28"/>
</dbReference>
<dbReference type="Proteomes" id="UP000676194">
    <property type="component" value="Chromosome"/>
</dbReference>
<evidence type="ECO:0000256" key="11">
    <source>
        <dbReference type="ARBA" id="ARBA00022801"/>
    </source>
</evidence>
<dbReference type="GO" id="GO:0004180">
    <property type="term" value="F:carboxypeptidase activity"/>
    <property type="evidence" value="ECO:0007669"/>
    <property type="project" value="UniProtKB-KW"/>
</dbReference>
<keyword evidence="8" id="KW-0645">Protease</keyword>
<evidence type="ECO:0000256" key="10">
    <source>
        <dbReference type="ARBA" id="ARBA00022729"/>
    </source>
</evidence>
<evidence type="ECO:0000256" key="8">
    <source>
        <dbReference type="ARBA" id="ARBA00022670"/>
    </source>
</evidence>
<dbReference type="PANTHER" id="PTHR12053:SF3">
    <property type="entry name" value="CARBOXYPEPTIDASE Q"/>
    <property type="match status" value="1"/>
</dbReference>
<dbReference type="GO" id="GO:0006508">
    <property type="term" value="P:proteolysis"/>
    <property type="evidence" value="ECO:0007669"/>
    <property type="project" value="UniProtKB-KW"/>
</dbReference>
<organism evidence="24 25">
    <name type="scientific">Telmatocola sphagniphila</name>
    <dbReference type="NCBI Taxonomy" id="1123043"/>
    <lineage>
        <taxon>Bacteria</taxon>
        <taxon>Pseudomonadati</taxon>
        <taxon>Planctomycetota</taxon>
        <taxon>Planctomycetia</taxon>
        <taxon>Gemmatales</taxon>
        <taxon>Gemmataceae</taxon>
    </lineage>
</organism>
<dbReference type="EMBL" id="CP074694">
    <property type="protein sequence ID" value="QVL32427.1"/>
    <property type="molecule type" value="Genomic_DNA"/>
</dbReference>
<evidence type="ECO:0000256" key="9">
    <source>
        <dbReference type="ARBA" id="ARBA00022723"/>
    </source>
</evidence>
<keyword evidence="16" id="KW-0865">Zymogen</keyword>
<dbReference type="AlphaFoldDB" id="A0A8E6B5T6"/>
<dbReference type="Pfam" id="PF04389">
    <property type="entry name" value="Peptidase_M28"/>
    <property type="match status" value="1"/>
</dbReference>
<keyword evidence="9" id="KW-0479">Metal-binding</keyword>
<dbReference type="GO" id="GO:0005576">
    <property type="term" value="C:extracellular region"/>
    <property type="evidence" value="ECO:0007669"/>
    <property type="project" value="UniProtKB-SubCell"/>
</dbReference>
<evidence type="ECO:0000256" key="2">
    <source>
        <dbReference type="ARBA" id="ARBA00004371"/>
    </source>
</evidence>
<evidence type="ECO:0000256" key="16">
    <source>
        <dbReference type="ARBA" id="ARBA00023145"/>
    </source>
</evidence>
<comment type="subcellular location">
    <subcellularLocation>
        <location evidence="1">Endoplasmic reticulum</location>
    </subcellularLocation>
    <subcellularLocation>
        <location evidence="3">Golgi apparatus</location>
    </subcellularLocation>
    <subcellularLocation>
        <location evidence="2">Lysosome</location>
    </subcellularLocation>
    <subcellularLocation>
        <location evidence="4">Secreted</location>
    </subcellularLocation>
</comment>
<keyword evidence="18" id="KW-0458">Lysosome</keyword>
<dbReference type="GO" id="GO:0070573">
    <property type="term" value="F:metallodipeptidase activity"/>
    <property type="evidence" value="ECO:0007669"/>
    <property type="project" value="InterPro"/>
</dbReference>
<keyword evidence="7" id="KW-0121">Carboxypeptidase</keyword>
<dbReference type="Gene3D" id="3.40.630.10">
    <property type="entry name" value="Zn peptidases"/>
    <property type="match status" value="2"/>
</dbReference>
<dbReference type="SUPFAM" id="SSF53187">
    <property type="entry name" value="Zn-dependent exopeptidases"/>
    <property type="match status" value="1"/>
</dbReference>
<evidence type="ECO:0000313" key="24">
    <source>
        <dbReference type="EMBL" id="QVL32427.1"/>
    </source>
</evidence>
<evidence type="ECO:0000256" key="20">
    <source>
        <dbReference type="ARBA" id="ARBA00033328"/>
    </source>
</evidence>
<dbReference type="GO" id="GO:0046872">
    <property type="term" value="F:metal ion binding"/>
    <property type="evidence" value="ECO:0007669"/>
    <property type="project" value="UniProtKB-KW"/>
</dbReference>
<evidence type="ECO:0000256" key="22">
    <source>
        <dbReference type="SAM" id="SignalP"/>
    </source>
</evidence>
<evidence type="ECO:0000259" key="23">
    <source>
        <dbReference type="Pfam" id="PF04389"/>
    </source>
</evidence>
<evidence type="ECO:0000256" key="4">
    <source>
        <dbReference type="ARBA" id="ARBA00004613"/>
    </source>
</evidence>
<keyword evidence="17" id="KW-0325">Glycoprotein</keyword>
<name>A0A8E6B5T6_9BACT</name>
<dbReference type="GO" id="GO:0005764">
    <property type="term" value="C:lysosome"/>
    <property type="evidence" value="ECO:0007669"/>
    <property type="project" value="UniProtKB-SubCell"/>
</dbReference>